<keyword evidence="3" id="KW-0233">DNA recombination</keyword>
<organism evidence="7 8">
    <name type="scientific">Olsenella porci</name>
    <dbReference type="NCBI Taxonomy" id="2652279"/>
    <lineage>
        <taxon>Bacteria</taxon>
        <taxon>Bacillati</taxon>
        <taxon>Actinomycetota</taxon>
        <taxon>Coriobacteriia</taxon>
        <taxon>Coriobacteriales</taxon>
        <taxon>Atopobiaceae</taxon>
        <taxon>Olsenella</taxon>
    </lineage>
</organism>
<evidence type="ECO:0000313" key="7">
    <source>
        <dbReference type="EMBL" id="MST73390.1"/>
    </source>
</evidence>
<keyword evidence="2 4" id="KW-0238">DNA-binding</keyword>
<name>A0A6N7XCS0_9ACTN</name>
<dbReference type="InterPro" id="IPR002104">
    <property type="entry name" value="Integrase_catalytic"/>
</dbReference>
<reference evidence="7 8" key="1">
    <citation type="submission" date="2019-08" db="EMBL/GenBank/DDBJ databases">
        <title>In-depth cultivation of the pig gut microbiome towards novel bacterial diversity and tailored functional studies.</title>
        <authorList>
            <person name="Wylensek D."/>
            <person name="Hitch T.C.A."/>
            <person name="Clavel T."/>
        </authorList>
    </citation>
    <scope>NUCLEOTIDE SEQUENCE [LARGE SCALE GENOMIC DNA]</scope>
    <source>
        <strain evidence="7 8">CA-Schmier-601-WT-1</strain>
    </source>
</reference>
<dbReference type="CDD" id="cd01189">
    <property type="entry name" value="INT_ICEBs1_C_like"/>
    <property type="match status" value="1"/>
</dbReference>
<dbReference type="InterPro" id="IPR013762">
    <property type="entry name" value="Integrase-like_cat_sf"/>
</dbReference>
<dbReference type="Proteomes" id="UP000469325">
    <property type="component" value="Unassembled WGS sequence"/>
</dbReference>
<dbReference type="Gene3D" id="1.10.150.130">
    <property type="match status" value="1"/>
</dbReference>
<dbReference type="PROSITE" id="PS51898">
    <property type="entry name" value="TYR_RECOMBINASE"/>
    <property type="match status" value="1"/>
</dbReference>
<keyword evidence="8" id="KW-1185">Reference proteome</keyword>
<dbReference type="InterPro" id="IPR011010">
    <property type="entry name" value="DNA_brk_join_enz"/>
</dbReference>
<dbReference type="GO" id="GO:0003677">
    <property type="term" value="F:DNA binding"/>
    <property type="evidence" value="ECO:0007669"/>
    <property type="project" value="UniProtKB-UniRule"/>
</dbReference>
<evidence type="ECO:0000256" key="1">
    <source>
        <dbReference type="ARBA" id="ARBA00008857"/>
    </source>
</evidence>
<dbReference type="InterPro" id="IPR044068">
    <property type="entry name" value="CB"/>
</dbReference>
<evidence type="ECO:0000259" key="6">
    <source>
        <dbReference type="PROSITE" id="PS51900"/>
    </source>
</evidence>
<dbReference type="InterPro" id="IPR050090">
    <property type="entry name" value="Tyrosine_recombinase_XerCD"/>
</dbReference>
<feature type="domain" description="Tyr recombinase" evidence="5">
    <location>
        <begin position="200"/>
        <end position="405"/>
    </location>
</feature>
<dbReference type="GO" id="GO:0006310">
    <property type="term" value="P:DNA recombination"/>
    <property type="evidence" value="ECO:0007669"/>
    <property type="project" value="UniProtKB-KW"/>
</dbReference>
<dbReference type="PROSITE" id="PS51900">
    <property type="entry name" value="CB"/>
    <property type="match status" value="1"/>
</dbReference>
<comment type="caution">
    <text evidence="7">The sequence shown here is derived from an EMBL/GenBank/DDBJ whole genome shotgun (WGS) entry which is preliminary data.</text>
</comment>
<dbReference type="Pfam" id="PF00589">
    <property type="entry name" value="Phage_integrase"/>
    <property type="match status" value="1"/>
</dbReference>
<dbReference type="SUPFAM" id="SSF56349">
    <property type="entry name" value="DNA breaking-rejoining enzymes"/>
    <property type="match status" value="1"/>
</dbReference>
<proteinExistence type="inferred from homology"/>
<evidence type="ECO:0000256" key="4">
    <source>
        <dbReference type="PROSITE-ProRule" id="PRU01248"/>
    </source>
</evidence>
<dbReference type="PANTHER" id="PTHR30349:SF64">
    <property type="entry name" value="PROPHAGE INTEGRASE INTD-RELATED"/>
    <property type="match status" value="1"/>
</dbReference>
<dbReference type="Gene3D" id="1.10.443.10">
    <property type="entry name" value="Intergrase catalytic core"/>
    <property type="match status" value="1"/>
</dbReference>
<evidence type="ECO:0000256" key="3">
    <source>
        <dbReference type="ARBA" id="ARBA00023172"/>
    </source>
</evidence>
<feature type="domain" description="Core-binding (CB)" evidence="6">
    <location>
        <begin position="95"/>
        <end position="179"/>
    </location>
</feature>
<dbReference type="AlphaFoldDB" id="A0A6N7XCS0"/>
<dbReference type="PANTHER" id="PTHR30349">
    <property type="entry name" value="PHAGE INTEGRASE-RELATED"/>
    <property type="match status" value="1"/>
</dbReference>
<evidence type="ECO:0000313" key="8">
    <source>
        <dbReference type="Proteomes" id="UP000469325"/>
    </source>
</evidence>
<dbReference type="InterPro" id="IPR010998">
    <property type="entry name" value="Integrase_recombinase_N"/>
</dbReference>
<evidence type="ECO:0000256" key="2">
    <source>
        <dbReference type="ARBA" id="ARBA00023125"/>
    </source>
</evidence>
<sequence length="416" mass="46122">MEGTMPRNLSNGFVFKDERSGHWRAAINWQDEDGRQRRMTRSTPVACYPDRVSRKTGKVTRDNRGKGAAEDFLREWRDEEVRKDEELSGTVSCETPVYRYVLDYIDLKESTGNILASTADGYRWYAKHLLGTELGKTPVGQVTARQIQEFERDMVQDGYGGNTVSHTHVLLKTAFIRARKLGDIPSNPFDLVDAPKRPTKPINSLDTQSVRQLNQTLGSVADPFSTAVLLALMTGMRQGEICALRWQDVDRVSRKIRVSHALTRASGTFALSTPKTRSSARTIPYGDELARVLEARARAMHGERESMGLDWDEGLFVVGNAVNGAWKSPMALGQEWRAFVRVAKLVGSQGEAPRFHDLRHTFATMAIGSGVDVKTVSAILGHSNAAMTLNVYADALADSKKVSMDLMGRIMSAGLS</sequence>
<dbReference type="GO" id="GO:0015074">
    <property type="term" value="P:DNA integration"/>
    <property type="evidence" value="ECO:0007669"/>
    <property type="project" value="InterPro"/>
</dbReference>
<dbReference type="EMBL" id="VUNC01000009">
    <property type="protein sequence ID" value="MST73390.1"/>
    <property type="molecule type" value="Genomic_DNA"/>
</dbReference>
<gene>
    <name evidence="7" type="ORF">FYJ68_09805</name>
</gene>
<comment type="similarity">
    <text evidence="1">Belongs to the 'phage' integrase family.</text>
</comment>
<accession>A0A6N7XCS0</accession>
<evidence type="ECO:0000259" key="5">
    <source>
        <dbReference type="PROSITE" id="PS51898"/>
    </source>
</evidence>
<protein>
    <submittedName>
        <fullName evidence="7">Site-specific integrase</fullName>
    </submittedName>
</protein>